<protein>
    <submittedName>
        <fullName evidence="2">Uncharacterized protein</fullName>
    </submittedName>
</protein>
<keyword evidence="1" id="KW-1133">Transmembrane helix</keyword>
<evidence type="ECO:0000313" key="2">
    <source>
        <dbReference type="EMBL" id="WNH09426.1"/>
    </source>
</evidence>
<dbReference type="EMBL" id="CP134537">
    <property type="protein sequence ID" value="WNH09426.1"/>
    <property type="molecule type" value="Genomic_DNA"/>
</dbReference>
<evidence type="ECO:0000256" key="1">
    <source>
        <dbReference type="SAM" id="Phobius"/>
    </source>
</evidence>
<dbReference type="RefSeq" id="WP_415865892.1">
    <property type="nucleotide sequence ID" value="NZ_CP134537.1"/>
</dbReference>
<sequence>MNIYDQLDVLDFAVVGIYLLVLIGIGAWISFRSKRPADENYFLAGNSLNWTSIGFNMWGTNVECLRC</sequence>
<organism evidence="2 3">
    <name type="scientific">Thalassobellus suaedae</name>
    <dbReference type="NCBI Taxonomy" id="3074124"/>
    <lineage>
        <taxon>Bacteria</taxon>
        <taxon>Pseudomonadati</taxon>
        <taxon>Bacteroidota</taxon>
        <taxon>Flavobacteriia</taxon>
        <taxon>Flavobacteriales</taxon>
        <taxon>Flavobacteriaceae</taxon>
        <taxon>Thalassobellus</taxon>
    </lineage>
</organism>
<feature type="transmembrane region" description="Helical" evidence="1">
    <location>
        <begin position="12"/>
        <end position="31"/>
    </location>
</feature>
<accession>A0ABY9XU23</accession>
<keyword evidence="1" id="KW-0812">Transmembrane</keyword>
<reference evidence="2 3" key="1">
    <citation type="submission" date="2023-09" db="EMBL/GenBank/DDBJ databases">
        <title>Thalassobella suaedae gen. nov., sp. nov., a marine bacterium of the family Flavobacteriaceae isolated from a halophyte Suaeda japonica.</title>
        <authorList>
            <person name="Lee S.Y."/>
            <person name="Hwang C.Y."/>
        </authorList>
    </citation>
    <scope>NUCLEOTIDE SEQUENCE [LARGE SCALE GENOMIC DNA]</scope>
    <source>
        <strain evidence="2 3">HL-DH14</strain>
    </source>
</reference>
<dbReference type="PROSITE" id="PS50283">
    <property type="entry name" value="NA_SOLUT_SYMP_3"/>
    <property type="match status" value="1"/>
</dbReference>
<gene>
    <name evidence="2" type="ORF">RHP51_01415</name>
</gene>
<evidence type="ECO:0000313" key="3">
    <source>
        <dbReference type="Proteomes" id="UP001302806"/>
    </source>
</evidence>
<proteinExistence type="predicted"/>
<dbReference type="Proteomes" id="UP001302806">
    <property type="component" value="Chromosome"/>
</dbReference>
<dbReference type="InterPro" id="IPR001734">
    <property type="entry name" value="Na/solute_symporter"/>
</dbReference>
<keyword evidence="1" id="KW-0472">Membrane</keyword>
<name>A0ABY9XU23_9FLAO</name>